<reference evidence="2" key="1">
    <citation type="submission" date="2015-12" db="EMBL/GenBank/DDBJ databases">
        <title>Gene expression during late stages of embryo sac development: a critical building block for successful pollen-pistil interactions.</title>
        <authorList>
            <person name="Liu Y."/>
            <person name="Joly V."/>
            <person name="Sabar M."/>
            <person name="Matton D.P."/>
        </authorList>
    </citation>
    <scope>NUCLEOTIDE SEQUENCE</scope>
</reference>
<name>A0A0V0GWX6_SOLCH</name>
<keyword evidence="1" id="KW-0472">Membrane</keyword>
<organism evidence="2">
    <name type="scientific">Solanum chacoense</name>
    <name type="common">Chaco potato</name>
    <dbReference type="NCBI Taxonomy" id="4108"/>
    <lineage>
        <taxon>Eukaryota</taxon>
        <taxon>Viridiplantae</taxon>
        <taxon>Streptophyta</taxon>
        <taxon>Embryophyta</taxon>
        <taxon>Tracheophyta</taxon>
        <taxon>Spermatophyta</taxon>
        <taxon>Magnoliopsida</taxon>
        <taxon>eudicotyledons</taxon>
        <taxon>Gunneridae</taxon>
        <taxon>Pentapetalae</taxon>
        <taxon>asterids</taxon>
        <taxon>lamiids</taxon>
        <taxon>Solanales</taxon>
        <taxon>Solanaceae</taxon>
        <taxon>Solanoideae</taxon>
        <taxon>Solaneae</taxon>
        <taxon>Solanum</taxon>
    </lineage>
</organism>
<protein>
    <submittedName>
        <fullName evidence="2">Putative ovule protein</fullName>
    </submittedName>
</protein>
<feature type="transmembrane region" description="Helical" evidence="1">
    <location>
        <begin position="56"/>
        <end position="75"/>
    </location>
</feature>
<keyword evidence="1" id="KW-1133">Transmembrane helix</keyword>
<dbReference type="EMBL" id="GEDG01030807">
    <property type="protein sequence ID" value="JAP11723.1"/>
    <property type="molecule type" value="Transcribed_RNA"/>
</dbReference>
<accession>A0A0V0GWX6</accession>
<keyword evidence="1" id="KW-0812">Transmembrane</keyword>
<sequence>MGPNLFSCPKSKNDPTPAGPAANFLGPLAPFSFSFVLIYTKCIFDVYNMYTTNSRTLGPLILFELQIFTFLNLYFRVFTCISYFPTVYQRIQQIYQPVFDSFGA</sequence>
<evidence type="ECO:0000313" key="2">
    <source>
        <dbReference type="EMBL" id="JAP11723.1"/>
    </source>
</evidence>
<proteinExistence type="predicted"/>
<feature type="transmembrane region" description="Helical" evidence="1">
    <location>
        <begin position="24"/>
        <end position="44"/>
    </location>
</feature>
<dbReference type="AlphaFoldDB" id="A0A0V0GWX6"/>
<evidence type="ECO:0000256" key="1">
    <source>
        <dbReference type="SAM" id="Phobius"/>
    </source>
</evidence>